<feature type="transmembrane region" description="Helical" evidence="1">
    <location>
        <begin position="557"/>
        <end position="575"/>
    </location>
</feature>
<feature type="transmembrane region" description="Helical" evidence="1">
    <location>
        <begin position="688"/>
        <end position="709"/>
    </location>
</feature>
<name>A0A9Q0RDZ9_ANAIG</name>
<feature type="transmembrane region" description="Helical" evidence="1">
    <location>
        <begin position="144"/>
        <end position="169"/>
    </location>
</feature>
<accession>A0A9Q0RDZ9</accession>
<feature type="transmembrane region" description="Helical" evidence="1">
    <location>
        <begin position="175"/>
        <end position="194"/>
    </location>
</feature>
<feature type="transmembrane region" description="Helical" evidence="1">
    <location>
        <begin position="1072"/>
        <end position="1089"/>
    </location>
</feature>
<protein>
    <submittedName>
        <fullName evidence="2">No exine formation 1</fullName>
    </submittedName>
</protein>
<dbReference type="Proteomes" id="UP001149090">
    <property type="component" value="Unassembled WGS sequence"/>
</dbReference>
<keyword evidence="1" id="KW-0472">Membrane</keyword>
<keyword evidence="1" id="KW-0812">Transmembrane</keyword>
<feature type="transmembrane region" description="Helical" evidence="1">
    <location>
        <begin position="457"/>
        <end position="480"/>
    </location>
</feature>
<feature type="transmembrane region" description="Helical" evidence="1">
    <location>
        <begin position="431"/>
        <end position="451"/>
    </location>
</feature>
<feature type="transmembrane region" description="Helical" evidence="1">
    <location>
        <begin position="661"/>
        <end position="682"/>
    </location>
</feature>
<evidence type="ECO:0000313" key="3">
    <source>
        <dbReference type="Proteomes" id="UP001149090"/>
    </source>
</evidence>
<feature type="transmembrane region" description="Helical" evidence="1">
    <location>
        <begin position="266"/>
        <end position="284"/>
    </location>
</feature>
<dbReference type="OMA" id="SWTYRSD"/>
<feature type="transmembrane region" description="Helical" evidence="1">
    <location>
        <begin position="957"/>
        <end position="979"/>
    </location>
</feature>
<feature type="transmembrane region" description="Helical" evidence="1">
    <location>
        <begin position="296"/>
        <end position="314"/>
    </location>
</feature>
<feature type="transmembrane region" description="Helical" evidence="1">
    <location>
        <begin position="501"/>
        <end position="522"/>
    </location>
</feature>
<feature type="transmembrane region" description="Helical" evidence="1">
    <location>
        <begin position="813"/>
        <end position="842"/>
    </location>
</feature>
<dbReference type="AlphaFoldDB" id="A0A9Q0RDZ9"/>
<feature type="transmembrane region" description="Helical" evidence="1">
    <location>
        <begin position="48"/>
        <end position="72"/>
    </location>
</feature>
<feature type="transmembrane region" description="Helical" evidence="1">
    <location>
        <begin position="898"/>
        <end position="921"/>
    </location>
</feature>
<keyword evidence="1" id="KW-1133">Transmembrane helix</keyword>
<feature type="transmembrane region" description="Helical" evidence="1">
    <location>
        <begin position="84"/>
        <end position="103"/>
    </location>
</feature>
<feature type="transmembrane region" description="Helical" evidence="1">
    <location>
        <begin position="587"/>
        <end position="606"/>
    </location>
</feature>
<sequence length="1122" mass="129890">MNFLKKRKIEENNSKNNLKNKKEINNKSPTENIFEKEMAFMILGIPTLIAYFSICGKTTFIIYILAFILITIKKFMNENTKDYWIIWGATILSIIMLQISARFRLISRSWINMIMSWNLFCFSLIFATFISVQNKQFNNRIHPHFILAIKNAIIAAFPMSSSVILAWSLSAISSLQYSPFYLHFFLSLNCILYSRQDLSLNIVSDSLNKFENPEDEKVNSQNNMNININMNTHKKNEETFDNQEITQIHHQKNIEKEKASKITKRFHSIALLLFPTLIYLSLFHKKIMDLDHLANSILLLSSGFLVAIFTRNLCTTFAPITKMVLFSASIFLLTTSLLFLFAKNFHTLRDLVFLSLLFYSISGVVSLHIWQINIEGLIRKKNFNVSFHTLVLCIVFSITRLLFFPWILVTSSLVASFLISTYYFRRQMKHYAIFLASVLITSFWIIRKTLWFIDYNFALLGISMQTVSIVLFLLMTILAVSVPQLSSNRETTQDQMRVCAFALPGQFAGFLIFIHSVGMLFLEFLLYSEFRSNSAIQHIHSSKILSAINLIKTIFDISHFSSSLLLFDILFAFAVMIKLKNKLNPRLFRLTITSVLCKFLIPLHSYLQVHPFHLVFPFAIFVFLFLELNSVKKTPPNDPEQNNPLIFFIRTNPKLQNDMRIILEFSFLFGVFLITSFWFIFMSEFFSSISQTFLCSLTCASLASLPLSFKHSFSMALKRINISSIILTSFLLYINPDLSLDISHSVVWFLLVSVFLFLLSITSVANIKTSPLIQFLFALSLGSAIGTFLADLIQKDVSSSSFAETLYFPQNQWGALSIQIIYSVSFACAIEIILLIMYNLQIDTSIPVVSQSRIISLQFQNRSAIYALWVLFSLFFSIPFSIFLFFPFSSFKLNTSLLFTILTISISLFIKIKIYLVTWIYEETNPEKIVELANTKKSRLGDHFPFSELFLVRDFHFLIMTLNIFVLISFISLCALSWVLDWSDLTIFAFSLLLLLLSRDPKYLIQLSEQNRFFPSVLGVVSFLIFRSFSWIFSFNILSLNFVKELLFLLIVAFQSVKNGTFFLLPFDNLSFFWWILMPFNFLCFLFGIVKSTRILGMMNIGFGLYMIFTRKFRNEKGMKKL</sequence>
<proteinExistence type="predicted"/>
<gene>
    <name evidence="2" type="ORF">M0811_06257</name>
</gene>
<feature type="transmembrane region" description="Helical" evidence="1">
    <location>
        <begin position="382"/>
        <end position="398"/>
    </location>
</feature>
<feature type="transmembrane region" description="Helical" evidence="1">
    <location>
        <begin position="612"/>
        <end position="631"/>
    </location>
</feature>
<feature type="transmembrane region" description="Helical" evidence="1">
    <location>
        <begin position="772"/>
        <end position="793"/>
    </location>
</feature>
<feature type="transmembrane region" description="Helical" evidence="1">
    <location>
        <begin position="109"/>
        <end position="132"/>
    </location>
</feature>
<feature type="transmembrane region" description="Helical" evidence="1">
    <location>
        <begin position="1013"/>
        <end position="1034"/>
    </location>
</feature>
<dbReference type="PANTHER" id="PTHR35313:SF1">
    <property type="entry name" value="NO EXINE FORMATION 1"/>
    <property type="match status" value="1"/>
</dbReference>
<reference evidence="2" key="1">
    <citation type="submission" date="2022-10" db="EMBL/GenBank/DDBJ databases">
        <title>Novel sulphate-reducing endosymbionts in the free-living metamonad Anaeramoeba.</title>
        <authorList>
            <person name="Jerlstrom-Hultqvist J."/>
            <person name="Cepicka I."/>
            <person name="Gallot-Lavallee L."/>
            <person name="Salas-Leiva D."/>
            <person name="Curtis B.A."/>
            <person name="Zahonova K."/>
            <person name="Pipaliya S."/>
            <person name="Dacks J."/>
            <person name="Roger A.J."/>
        </authorList>
    </citation>
    <scope>NUCLEOTIDE SEQUENCE</scope>
    <source>
        <strain evidence="2">BMAN</strain>
    </source>
</reference>
<dbReference type="EMBL" id="JAPDFW010000060">
    <property type="protein sequence ID" value="KAJ5076677.1"/>
    <property type="molecule type" value="Genomic_DNA"/>
</dbReference>
<feature type="transmembrane region" description="Helical" evidence="1">
    <location>
        <begin position="716"/>
        <end position="734"/>
    </location>
</feature>
<dbReference type="PANTHER" id="PTHR35313">
    <property type="entry name" value="NO EXINE FORMATION 1"/>
    <property type="match status" value="1"/>
</dbReference>
<feature type="transmembrane region" description="Helical" evidence="1">
    <location>
        <begin position="323"/>
        <end position="345"/>
    </location>
</feature>
<feature type="transmembrane region" description="Helical" evidence="1">
    <location>
        <begin position="351"/>
        <end position="370"/>
    </location>
</feature>
<evidence type="ECO:0000313" key="2">
    <source>
        <dbReference type="EMBL" id="KAJ5076677.1"/>
    </source>
</evidence>
<organism evidence="2 3">
    <name type="scientific">Anaeramoeba ignava</name>
    <name type="common">Anaerobic marine amoeba</name>
    <dbReference type="NCBI Taxonomy" id="1746090"/>
    <lineage>
        <taxon>Eukaryota</taxon>
        <taxon>Metamonada</taxon>
        <taxon>Anaeramoebidae</taxon>
        <taxon>Anaeramoeba</taxon>
    </lineage>
</organism>
<feature type="transmembrane region" description="Helical" evidence="1">
    <location>
        <begin position="404"/>
        <end position="424"/>
    </location>
</feature>
<keyword evidence="3" id="KW-1185">Reference proteome</keyword>
<feature type="transmembrane region" description="Helical" evidence="1">
    <location>
        <begin position="746"/>
        <end position="765"/>
    </location>
</feature>
<evidence type="ECO:0000256" key="1">
    <source>
        <dbReference type="SAM" id="Phobius"/>
    </source>
</evidence>
<feature type="transmembrane region" description="Helical" evidence="1">
    <location>
        <begin position="863"/>
        <end position="886"/>
    </location>
</feature>
<feature type="transmembrane region" description="Helical" evidence="1">
    <location>
        <begin position="1046"/>
        <end position="1065"/>
    </location>
</feature>
<comment type="caution">
    <text evidence="2">The sequence shown here is derived from an EMBL/GenBank/DDBJ whole genome shotgun (WGS) entry which is preliminary data.</text>
</comment>